<dbReference type="Pfam" id="PF12867">
    <property type="entry name" value="DinB_2"/>
    <property type="match status" value="1"/>
</dbReference>
<dbReference type="Gene3D" id="1.20.120.450">
    <property type="entry name" value="dinb family like domain"/>
    <property type="match status" value="1"/>
</dbReference>
<evidence type="ECO:0000259" key="1">
    <source>
        <dbReference type="Pfam" id="PF12867"/>
    </source>
</evidence>
<dbReference type="EMBL" id="JAWDIP010000004">
    <property type="protein sequence ID" value="MDY0396186.1"/>
    <property type="molecule type" value="Genomic_DNA"/>
</dbReference>
<dbReference type="Proteomes" id="UP001281447">
    <property type="component" value="Unassembled WGS sequence"/>
</dbReference>
<reference evidence="2 3" key="1">
    <citation type="submission" date="2023-10" db="EMBL/GenBank/DDBJ databases">
        <title>Virgibacillus halophilus 5B73C genome.</title>
        <authorList>
            <person name="Miliotis G."/>
            <person name="Sengupta P."/>
            <person name="Hameed A."/>
            <person name="Chuvochina M."/>
            <person name="Mcdonagh F."/>
            <person name="Simpson A.C."/>
            <person name="Singh N.K."/>
            <person name="Rekha P.D."/>
            <person name="Raman K."/>
            <person name="Hugenholtz P."/>
            <person name="Venkateswaran K."/>
        </authorList>
    </citation>
    <scope>NUCLEOTIDE SEQUENCE [LARGE SCALE GENOMIC DNA]</scope>
    <source>
        <strain evidence="2 3">5B73C</strain>
    </source>
</reference>
<evidence type="ECO:0000313" key="2">
    <source>
        <dbReference type="EMBL" id="MDY0396186.1"/>
    </source>
</evidence>
<accession>A0ABU5CA23</accession>
<protein>
    <submittedName>
        <fullName evidence="2">DinB family protein</fullName>
    </submittedName>
</protein>
<evidence type="ECO:0000313" key="3">
    <source>
        <dbReference type="Proteomes" id="UP001281447"/>
    </source>
</evidence>
<dbReference type="InterPro" id="IPR024775">
    <property type="entry name" value="DinB-like"/>
</dbReference>
<gene>
    <name evidence="2" type="ORF">RWE15_19800</name>
</gene>
<dbReference type="SUPFAM" id="SSF109854">
    <property type="entry name" value="DinB/YfiT-like putative metalloenzymes"/>
    <property type="match status" value="1"/>
</dbReference>
<keyword evidence="3" id="KW-1185">Reference proteome</keyword>
<name>A0ABU5CA23_9BACI</name>
<sequence>MRCERIKALQATVAKVEVLRCIPDAMLTEPIRTGKWSIREIIGHMYYWDKYNVEKMIPEMRNHAILPAFPDHDSHNAEAIRYIDTFDSLERIIDVFIHTRKALVQALSYVDSDITFLYSR</sequence>
<proteinExistence type="predicted"/>
<feature type="domain" description="DinB-like" evidence="1">
    <location>
        <begin position="17"/>
        <end position="109"/>
    </location>
</feature>
<dbReference type="InterPro" id="IPR034660">
    <property type="entry name" value="DinB/YfiT-like"/>
</dbReference>
<organism evidence="2 3">
    <name type="scientific">Tigheibacillus halophilus</name>
    <dbReference type="NCBI Taxonomy" id="361280"/>
    <lineage>
        <taxon>Bacteria</taxon>
        <taxon>Bacillati</taxon>
        <taxon>Bacillota</taxon>
        <taxon>Bacilli</taxon>
        <taxon>Bacillales</taxon>
        <taxon>Bacillaceae</taxon>
        <taxon>Tigheibacillus</taxon>
    </lineage>
</organism>
<comment type="caution">
    <text evidence="2">The sequence shown here is derived from an EMBL/GenBank/DDBJ whole genome shotgun (WGS) entry which is preliminary data.</text>
</comment>